<dbReference type="InterPro" id="IPR024692">
    <property type="entry name" value="PTS_EI"/>
</dbReference>
<comment type="caution">
    <text evidence="24">The sequence shown here is derived from an EMBL/GenBank/DDBJ whole genome shotgun (WGS) entry which is preliminary data.</text>
</comment>
<feature type="active site" description="Tele-phosphohistidine intermediate" evidence="18">
    <location>
        <position position="196"/>
    </location>
</feature>
<keyword evidence="10 17" id="KW-0762">Sugar transport</keyword>
<feature type="domain" description="PEP-utilising enzyme C-terminal" evidence="22">
    <location>
        <begin position="259"/>
        <end position="553"/>
    </location>
</feature>
<keyword evidence="13 17" id="KW-0479">Metal-binding</keyword>
<dbReference type="EC" id="2.7.3.9" evidence="6 17"/>
<dbReference type="PANTHER" id="PTHR46244">
    <property type="entry name" value="PHOSPHOENOLPYRUVATE-PROTEIN PHOSPHOTRANSFERASE"/>
    <property type="match status" value="1"/>
</dbReference>
<keyword evidence="15 17" id="KW-0460">Magnesium</keyword>
<dbReference type="GO" id="GO:0005737">
    <property type="term" value="C:cytoplasm"/>
    <property type="evidence" value="ECO:0007669"/>
    <property type="project" value="UniProtKB-SubCell"/>
</dbReference>
<dbReference type="PROSITE" id="PS00742">
    <property type="entry name" value="PEP_ENZYMES_2"/>
    <property type="match status" value="1"/>
</dbReference>
<gene>
    <name evidence="24" type="primary">ptsP</name>
    <name evidence="24" type="ORF">D7S86_02315</name>
</gene>
<dbReference type="SUPFAM" id="SSF47831">
    <property type="entry name" value="Enzyme I of the PEP:sugar phosphotransferase system HPr-binding (sub)domain"/>
    <property type="match status" value="1"/>
</dbReference>
<feature type="binding site" evidence="20">
    <location>
        <position position="468"/>
    </location>
    <ligand>
        <name>Mg(2+)</name>
        <dbReference type="ChEBI" id="CHEBI:18420"/>
    </ligand>
</feature>
<dbReference type="InterPro" id="IPR008279">
    <property type="entry name" value="PEP-util_enz_mobile_dom"/>
</dbReference>
<dbReference type="Gene3D" id="1.10.274.10">
    <property type="entry name" value="PtsI, HPr-binding domain"/>
    <property type="match status" value="1"/>
</dbReference>
<evidence type="ECO:0000259" key="21">
    <source>
        <dbReference type="Pfam" id="PF00391"/>
    </source>
</evidence>
<proteinExistence type="inferred from homology"/>
<evidence type="ECO:0000256" key="19">
    <source>
        <dbReference type="PIRSR" id="PIRSR000732-2"/>
    </source>
</evidence>
<dbReference type="NCBIfam" id="TIGR01417">
    <property type="entry name" value="PTS_I_fam"/>
    <property type="match status" value="1"/>
</dbReference>
<evidence type="ECO:0000256" key="1">
    <source>
        <dbReference type="ARBA" id="ARBA00000683"/>
    </source>
</evidence>
<evidence type="ECO:0000256" key="8">
    <source>
        <dbReference type="ARBA" id="ARBA00022448"/>
    </source>
</evidence>
<keyword evidence="9 17" id="KW-0963">Cytoplasm</keyword>
<feature type="domain" description="PEP-utilising enzyme mobile" evidence="21">
    <location>
        <begin position="160"/>
        <end position="232"/>
    </location>
</feature>
<evidence type="ECO:0000256" key="12">
    <source>
        <dbReference type="ARBA" id="ARBA00022683"/>
    </source>
</evidence>
<evidence type="ECO:0000256" key="4">
    <source>
        <dbReference type="ARBA" id="ARBA00004496"/>
    </source>
</evidence>
<comment type="function">
    <text evidence="3 17">General (non sugar-specific) component of the phosphoenolpyruvate-dependent sugar phosphotransferase system (sugar PTS). This major carbohydrate active-transport system catalyzes the phosphorylation of incoming sugar substrates concomitantly with their translocation across the cell membrane. Enzyme I transfers the phosphoryl group from phosphoenolpyruvate (PEP) to the phosphoryl carrier protein (HPr).</text>
</comment>
<feature type="binding site" evidence="20">
    <location>
        <position position="444"/>
    </location>
    <ligand>
        <name>Mg(2+)</name>
        <dbReference type="ChEBI" id="CHEBI:18420"/>
    </ligand>
</feature>
<evidence type="ECO:0000256" key="2">
    <source>
        <dbReference type="ARBA" id="ARBA00001946"/>
    </source>
</evidence>
<dbReference type="RefSeq" id="WP_121084218.1">
    <property type="nucleotide sequence ID" value="NZ_RBZU01000001.1"/>
</dbReference>
<evidence type="ECO:0000256" key="18">
    <source>
        <dbReference type="PIRSR" id="PIRSR000732-1"/>
    </source>
</evidence>
<organism evidence="24 25">
    <name type="scientific">Pararobbsia silviterrae</name>
    <dbReference type="NCBI Taxonomy" id="1792498"/>
    <lineage>
        <taxon>Bacteria</taxon>
        <taxon>Pseudomonadati</taxon>
        <taxon>Pseudomonadota</taxon>
        <taxon>Betaproteobacteria</taxon>
        <taxon>Burkholderiales</taxon>
        <taxon>Burkholderiaceae</taxon>
        <taxon>Pararobbsia</taxon>
    </lineage>
</organism>
<evidence type="ECO:0000256" key="6">
    <source>
        <dbReference type="ARBA" id="ARBA00012232"/>
    </source>
</evidence>
<dbReference type="OrthoDB" id="9765468at2"/>
<protein>
    <recommendedName>
        <fullName evidence="7 17">Phosphoenolpyruvate-protein phosphotransferase</fullName>
        <ecNumber evidence="6 17">2.7.3.9</ecNumber>
    </recommendedName>
    <alternativeName>
        <fullName evidence="16 17">Phosphotransferase system, enzyme I</fullName>
    </alternativeName>
</protein>
<dbReference type="SUPFAM" id="SSF52009">
    <property type="entry name" value="Phosphohistidine domain"/>
    <property type="match status" value="1"/>
</dbReference>
<dbReference type="PRINTS" id="PR01736">
    <property type="entry name" value="PHPHTRNFRASE"/>
</dbReference>
<dbReference type="InterPro" id="IPR050499">
    <property type="entry name" value="PEP-utilizing_PTS_enzyme"/>
</dbReference>
<evidence type="ECO:0000256" key="3">
    <source>
        <dbReference type="ARBA" id="ARBA00002728"/>
    </source>
</evidence>
<evidence type="ECO:0000259" key="22">
    <source>
        <dbReference type="Pfam" id="PF02896"/>
    </source>
</evidence>
<dbReference type="SUPFAM" id="SSF51621">
    <property type="entry name" value="Phosphoenolpyruvate/pyruvate domain"/>
    <property type="match status" value="1"/>
</dbReference>
<dbReference type="GO" id="GO:0016301">
    <property type="term" value="F:kinase activity"/>
    <property type="evidence" value="ECO:0007669"/>
    <property type="project" value="UniProtKB-KW"/>
</dbReference>
<evidence type="ECO:0000256" key="9">
    <source>
        <dbReference type="ARBA" id="ARBA00022490"/>
    </source>
</evidence>
<keyword evidence="12 17" id="KW-0598">Phosphotransferase system</keyword>
<evidence type="ECO:0000313" key="24">
    <source>
        <dbReference type="EMBL" id="RKP59382.1"/>
    </source>
</evidence>
<dbReference type="InterPro" id="IPR036637">
    <property type="entry name" value="Phosphohistidine_dom_sf"/>
</dbReference>
<comment type="subcellular location">
    <subcellularLocation>
        <location evidence="4 17">Cytoplasm</location>
    </subcellularLocation>
</comment>
<dbReference type="InterPro" id="IPR015813">
    <property type="entry name" value="Pyrv/PenolPyrv_kinase-like_dom"/>
</dbReference>
<dbReference type="PROSITE" id="PS00370">
    <property type="entry name" value="PEP_ENZYMES_PHOS_SITE"/>
    <property type="match status" value="1"/>
</dbReference>
<dbReference type="Gene3D" id="3.50.30.10">
    <property type="entry name" value="Phosphohistidine domain"/>
    <property type="match status" value="1"/>
</dbReference>
<feature type="binding site" evidence="19">
    <location>
        <position position="340"/>
    </location>
    <ligand>
        <name>phosphoenolpyruvate</name>
        <dbReference type="ChEBI" id="CHEBI:58702"/>
    </ligand>
</feature>
<keyword evidence="24" id="KW-0670">Pyruvate</keyword>
<name>A0A494Y9J1_9BURK</name>
<evidence type="ECO:0000256" key="14">
    <source>
        <dbReference type="ARBA" id="ARBA00022777"/>
    </source>
</evidence>
<dbReference type="Pfam" id="PF05524">
    <property type="entry name" value="PEP-utilisers_N"/>
    <property type="match status" value="1"/>
</dbReference>
<keyword evidence="11 17" id="KW-0808">Transferase</keyword>
<evidence type="ECO:0000256" key="15">
    <source>
        <dbReference type="ARBA" id="ARBA00022842"/>
    </source>
</evidence>
<comment type="catalytic activity">
    <reaction evidence="1 17">
        <text>L-histidyl-[protein] + phosphoenolpyruvate = N(pros)-phospho-L-histidyl-[protein] + pyruvate</text>
        <dbReference type="Rhea" id="RHEA:23880"/>
        <dbReference type="Rhea" id="RHEA-COMP:9745"/>
        <dbReference type="Rhea" id="RHEA-COMP:9746"/>
        <dbReference type="ChEBI" id="CHEBI:15361"/>
        <dbReference type="ChEBI" id="CHEBI:29979"/>
        <dbReference type="ChEBI" id="CHEBI:58702"/>
        <dbReference type="ChEBI" id="CHEBI:64837"/>
        <dbReference type="EC" id="2.7.3.9"/>
    </reaction>
</comment>
<dbReference type="GO" id="GO:0008965">
    <property type="term" value="F:phosphoenolpyruvate-protein phosphotransferase activity"/>
    <property type="evidence" value="ECO:0007669"/>
    <property type="project" value="UniProtKB-EC"/>
</dbReference>
<evidence type="ECO:0000256" key="10">
    <source>
        <dbReference type="ARBA" id="ARBA00022597"/>
    </source>
</evidence>
<dbReference type="InterPro" id="IPR040442">
    <property type="entry name" value="Pyrv_kinase-like_dom_sf"/>
</dbReference>
<dbReference type="InterPro" id="IPR036618">
    <property type="entry name" value="PtsI_HPr-bd_sf"/>
</dbReference>
<sequence>MSFTLHGIPVSRGIAIGRAYLIAPAALDVDHYLVEPNQVEAEVRRFCAAQDVVQHELDTLRADLPPDAPSEMGAFLNVHTLILRDAMLAEASVELIRTRRYNAEWALTEQLQLLGRVFDDVEDEYLRERKADIEQVVERVLKALAGAPVVAGELGAACADEEMIVVAHDIAPADMLQFKSQTFRAFVTDLGGRTSHTAIVARSLGIPAAVGVQQASALIRQNDLIIVDGDRGIVIVDPAPIVLEEYSYRQSEKALEQRKLQRLKFAPAQTVDGTAIALCANIELPEDAAAAVAAGAVGVGLFRTEFLFMNLGNHMPGEDEQFDAYRRAVDGMGGHPVTIRTIDVGADKPLDYRDESRDGYEVAPNPALGLRAIRYSLSEPQMFLTQLRAILRASSLGPIKILIPMLAHAREIDQTLDLIAEAKRQCDEAGHAYDRNIKVGAMIEIPAAAIALPMFLNRLDFLSIGTNDLIQYTLAIDRADNAVAHLYDPLHPAVLHLISHTLREAKRAGVPVSVCGEMAGDPALTRLLLGMGLTEFSMHPSQLLEVKQEVLRAHIPTVERHVQDVLAAYEPNELQAALRRLERC</sequence>
<evidence type="ECO:0000256" key="20">
    <source>
        <dbReference type="PIRSR" id="PIRSR000732-3"/>
    </source>
</evidence>
<dbReference type="PANTHER" id="PTHR46244:SF3">
    <property type="entry name" value="PHOSPHOENOLPYRUVATE-PROTEIN PHOSPHOTRANSFERASE"/>
    <property type="match status" value="1"/>
</dbReference>
<dbReference type="InterPro" id="IPR023151">
    <property type="entry name" value="PEP_util_CS"/>
</dbReference>
<comment type="similarity">
    <text evidence="5 17">Belongs to the PEP-utilizing enzyme family.</text>
</comment>
<dbReference type="Gene3D" id="3.20.20.60">
    <property type="entry name" value="Phosphoenolpyruvate-binding domains"/>
    <property type="match status" value="1"/>
</dbReference>
<dbReference type="EMBL" id="RBZU01000001">
    <property type="protein sequence ID" value="RKP59382.1"/>
    <property type="molecule type" value="Genomic_DNA"/>
</dbReference>
<dbReference type="GO" id="GO:0046872">
    <property type="term" value="F:metal ion binding"/>
    <property type="evidence" value="ECO:0007669"/>
    <property type="project" value="UniProtKB-KW"/>
</dbReference>
<evidence type="ECO:0000259" key="23">
    <source>
        <dbReference type="Pfam" id="PF05524"/>
    </source>
</evidence>
<dbReference type="Pfam" id="PF02896">
    <property type="entry name" value="PEP-utilizers_C"/>
    <property type="match status" value="1"/>
</dbReference>
<evidence type="ECO:0000256" key="7">
    <source>
        <dbReference type="ARBA" id="ARBA00016544"/>
    </source>
</evidence>
<keyword evidence="8 17" id="KW-0813">Transport</keyword>
<evidence type="ECO:0000256" key="13">
    <source>
        <dbReference type="ARBA" id="ARBA00022723"/>
    </source>
</evidence>
<accession>A0A494Y9J1</accession>
<evidence type="ECO:0000256" key="16">
    <source>
        <dbReference type="ARBA" id="ARBA00033235"/>
    </source>
</evidence>
<dbReference type="InterPro" id="IPR006318">
    <property type="entry name" value="PTS_EI-like"/>
</dbReference>
<dbReference type="AlphaFoldDB" id="A0A494Y9J1"/>
<feature type="active site" description="Proton donor" evidence="18">
    <location>
        <position position="515"/>
    </location>
</feature>
<dbReference type="Proteomes" id="UP000270342">
    <property type="component" value="Unassembled WGS sequence"/>
</dbReference>
<dbReference type="InterPro" id="IPR008731">
    <property type="entry name" value="PTS_EIN"/>
</dbReference>
<comment type="cofactor">
    <cofactor evidence="2 17 20">
        <name>Mg(2+)</name>
        <dbReference type="ChEBI" id="CHEBI:18420"/>
    </cofactor>
</comment>
<evidence type="ECO:0000313" key="25">
    <source>
        <dbReference type="Proteomes" id="UP000270342"/>
    </source>
</evidence>
<keyword evidence="14 17" id="KW-0418">Kinase</keyword>
<dbReference type="Pfam" id="PF00391">
    <property type="entry name" value="PEP-utilizers"/>
    <property type="match status" value="1"/>
</dbReference>
<evidence type="ECO:0000256" key="11">
    <source>
        <dbReference type="ARBA" id="ARBA00022679"/>
    </source>
</evidence>
<reference evidence="24 25" key="1">
    <citation type="submission" date="2018-10" db="EMBL/GenBank/DDBJ databases">
        <title>Robbsia sp. DHC34, isolated from soil.</title>
        <authorList>
            <person name="Gao Z.-H."/>
            <person name="Qiu L.-H."/>
        </authorList>
    </citation>
    <scope>NUCLEOTIDE SEQUENCE [LARGE SCALE GENOMIC DNA]</scope>
    <source>
        <strain evidence="24 25">DHC34</strain>
    </source>
</reference>
<feature type="binding site" evidence="19">
    <location>
        <begin position="467"/>
        <end position="468"/>
    </location>
    <ligand>
        <name>phosphoenolpyruvate</name>
        <dbReference type="ChEBI" id="CHEBI:58702"/>
    </ligand>
</feature>
<dbReference type="GO" id="GO:0009401">
    <property type="term" value="P:phosphoenolpyruvate-dependent sugar phosphotransferase system"/>
    <property type="evidence" value="ECO:0007669"/>
    <property type="project" value="UniProtKB-KW"/>
</dbReference>
<feature type="binding site" evidence="19">
    <location>
        <position position="478"/>
    </location>
    <ligand>
        <name>phosphoenolpyruvate</name>
        <dbReference type="ChEBI" id="CHEBI:58702"/>
    </ligand>
</feature>
<feature type="binding site" evidence="19">
    <location>
        <position position="303"/>
    </location>
    <ligand>
        <name>phosphoenolpyruvate</name>
        <dbReference type="ChEBI" id="CHEBI:58702"/>
    </ligand>
</feature>
<evidence type="ECO:0000256" key="5">
    <source>
        <dbReference type="ARBA" id="ARBA00007837"/>
    </source>
</evidence>
<dbReference type="PIRSF" id="PIRSF000732">
    <property type="entry name" value="PTS_enzyme_I"/>
    <property type="match status" value="1"/>
</dbReference>
<dbReference type="InterPro" id="IPR000121">
    <property type="entry name" value="PEP_util_C"/>
</dbReference>
<keyword evidence="25" id="KW-1185">Reference proteome</keyword>
<feature type="domain" description="Phosphotransferase system enzyme I N-terminal" evidence="23">
    <location>
        <begin position="6"/>
        <end position="129"/>
    </location>
</feature>
<dbReference type="InterPro" id="IPR018274">
    <property type="entry name" value="PEP_util_AS"/>
</dbReference>
<evidence type="ECO:0000256" key="17">
    <source>
        <dbReference type="PIRNR" id="PIRNR000732"/>
    </source>
</evidence>